<dbReference type="Pfam" id="PF14667">
    <property type="entry name" value="Polysacc_synt_C"/>
    <property type="match status" value="1"/>
</dbReference>
<evidence type="ECO:0000313" key="2">
    <source>
        <dbReference type="EMBL" id="KKM23118.1"/>
    </source>
</evidence>
<feature type="domain" description="Capsular polysaccharide assembling protein CapF C-terminal" evidence="1">
    <location>
        <begin position="26"/>
        <end position="116"/>
    </location>
</feature>
<dbReference type="InterPro" id="IPR029303">
    <property type="entry name" value="CapF_C"/>
</dbReference>
<reference evidence="2" key="1">
    <citation type="journal article" date="2015" name="Nature">
        <title>Complex archaea that bridge the gap between prokaryotes and eukaryotes.</title>
        <authorList>
            <person name="Spang A."/>
            <person name="Saw J.H."/>
            <person name="Jorgensen S.L."/>
            <person name="Zaremba-Niedzwiedzka K."/>
            <person name="Martijn J."/>
            <person name="Lind A.E."/>
            <person name="van Eijk R."/>
            <person name="Schleper C."/>
            <person name="Guy L."/>
            <person name="Ettema T.J."/>
        </authorList>
    </citation>
    <scope>NUCLEOTIDE SEQUENCE</scope>
</reference>
<dbReference type="Gene3D" id="2.60.120.10">
    <property type="entry name" value="Jelly Rolls"/>
    <property type="match status" value="1"/>
</dbReference>
<dbReference type="AlphaFoldDB" id="A0A0F9KLU4"/>
<gene>
    <name evidence="2" type="ORF">LCGC14_1618440</name>
</gene>
<comment type="caution">
    <text evidence="2">The sequence shown here is derived from an EMBL/GenBank/DDBJ whole genome shotgun (WGS) entry which is preliminary data.</text>
</comment>
<dbReference type="InterPro" id="IPR011051">
    <property type="entry name" value="RmlC_Cupin_sf"/>
</dbReference>
<evidence type="ECO:0000259" key="1">
    <source>
        <dbReference type="Pfam" id="PF14667"/>
    </source>
</evidence>
<proteinExistence type="predicted"/>
<sequence length="132" mass="15191">MGIIQIKEIEFDQDDRGWSIKPITDEEIRTGKISDIHVVSMRPGAIRGNHYHVYKTEHILVIGSTCRVVVMDNNTKEKEEKIIEHNKKTLLVIPPHVTHAIENIGNEMSYLLCYSKVKEDLDRSDVVKNKIV</sequence>
<organism evidence="2">
    <name type="scientific">marine sediment metagenome</name>
    <dbReference type="NCBI Taxonomy" id="412755"/>
    <lineage>
        <taxon>unclassified sequences</taxon>
        <taxon>metagenomes</taxon>
        <taxon>ecological metagenomes</taxon>
    </lineage>
</organism>
<protein>
    <recommendedName>
        <fullName evidence="1">Capsular polysaccharide assembling protein CapF C-terminal domain-containing protein</fullName>
    </recommendedName>
</protein>
<accession>A0A0F9KLU4</accession>
<dbReference type="InterPro" id="IPR014710">
    <property type="entry name" value="RmlC-like_jellyroll"/>
</dbReference>
<dbReference type="EMBL" id="LAZR01013195">
    <property type="protein sequence ID" value="KKM23118.1"/>
    <property type="molecule type" value="Genomic_DNA"/>
</dbReference>
<name>A0A0F9KLU4_9ZZZZ</name>
<dbReference type="SUPFAM" id="SSF51182">
    <property type="entry name" value="RmlC-like cupins"/>
    <property type="match status" value="1"/>
</dbReference>